<organism evidence="1 2">
    <name type="scientific">Orchesella dallaii</name>
    <dbReference type="NCBI Taxonomy" id="48710"/>
    <lineage>
        <taxon>Eukaryota</taxon>
        <taxon>Metazoa</taxon>
        <taxon>Ecdysozoa</taxon>
        <taxon>Arthropoda</taxon>
        <taxon>Hexapoda</taxon>
        <taxon>Collembola</taxon>
        <taxon>Entomobryomorpha</taxon>
        <taxon>Entomobryoidea</taxon>
        <taxon>Orchesellidae</taxon>
        <taxon>Orchesellinae</taxon>
        <taxon>Orchesella</taxon>
    </lineage>
</organism>
<comment type="caution">
    <text evidence="1">The sequence shown here is derived from an EMBL/GenBank/DDBJ whole genome shotgun (WGS) entry which is preliminary data.</text>
</comment>
<proteinExistence type="predicted"/>
<gene>
    <name evidence="1" type="ORF">ODALV1_LOCUS24116</name>
</gene>
<name>A0ABP1RNA6_9HEXA</name>
<dbReference type="Proteomes" id="UP001642540">
    <property type="component" value="Unassembled WGS sequence"/>
</dbReference>
<protein>
    <submittedName>
        <fullName evidence="1">Uncharacterized protein</fullName>
    </submittedName>
</protein>
<accession>A0ABP1RNA6</accession>
<evidence type="ECO:0000313" key="2">
    <source>
        <dbReference type="Proteomes" id="UP001642540"/>
    </source>
</evidence>
<reference evidence="1 2" key="1">
    <citation type="submission" date="2024-08" db="EMBL/GenBank/DDBJ databases">
        <authorList>
            <person name="Cucini C."/>
            <person name="Frati F."/>
        </authorList>
    </citation>
    <scope>NUCLEOTIDE SEQUENCE [LARGE SCALE GENOMIC DNA]</scope>
</reference>
<keyword evidence="2" id="KW-1185">Reference proteome</keyword>
<evidence type="ECO:0000313" key="1">
    <source>
        <dbReference type="EMBL" id="CAL8131297.1"/>
    </source>
</evidence>
<dbReference type="EMBL" id="CAXLJM020000086">
    <property type="protein sequence ID" value="CAL8131297.1"/>
    <property type="molecule type" value="Genomic_DNA"/>
</dbReference>
<sequence length="106" mass="11726">MLNLVDRMKEMNTEFLKLRDDPTTEVIRYLGSLFGSLFPPMTKFFLRNSAYVPFSITNFAGDSEGFTIGGRECLNLTGSCGPHEDISGKVDVIGPSMVKIPLSLCK</sequence>